<protein>
    <submittedName>
        <fullName evidence="7">Arylsulfatase</fullName>
        <ecNumber evidence="7">3.1.6.1</ecNumber>
    </submittedName>
    <submittedName>
        <fullName evidence="8">Sulfatase-like hydrolase/transferase</fullName>
    </submittedName>
</protein>
<dbReference type="Proteomes" id="UP000441358">
    <property type="component" value="Unassembled WGS sequence"/>
</dbReference>
<comment type="caution">
    <text evidence="8">The sequence shown here is derived from an EMBL/GenBank/DDBJ whole genome shotgun (WGS) entry which is preliminary data.</text>
</comment>
<evidence type="ECO:0000256" key="1">
    <source>
        <dbReference type="ARBA" id="ARBA00008779"/>
    </source>
</evidence>
<evidence type="ECO:0000313" key="9">
    <source>
        <dbReference type="Proteomes" id="UP000095455"/>
    </source>
</evidence>
<dbReference type="Gene3D" id="3.40.720.10">
    <property type="entry name" value="Alkaline Phosphatase, subunit A"/>
    <property type="match status" value="1"/>
</dbReference>
<comment type="PTM">
    <text evidence="5">The conversion to 3-oxoalanine (also known as C-formylglycine, FGly), of a serine or cysteine residue in prokaryotes and of a cysteine residue in eukaryotes, is critical for catalytic activity.</text>
</comment>
<comment type="similarity">
    <text evidence="1">Belongs to the sulfatase family.</text>
</comment>
<organism evidence="8 10">
    <name type="scientific">Parabacteroides distasonis</name>
    <dbReference type="NCBI Taxonomy" id="823"/>
    <lineage>
        <taxon>Bacteria</taxon>
        <taxon>Pseudomonadati</taxon>
        <taxon>Bacteroidota</taxon>
        <taxon>Bacteroidia</taxon>
        <taxon>Bacteroidales</taxon>
        <taxon>Tannerellaceae</taxon>
        <taxon>Parabacteroides</taxon>
    </lineage>
</organism>
<dbReference type="Proteomes" id="UP000095455">
    <property type="component" value="Unassembled WGS sequence"/>
</dbReference>
<gene>
    <name evidence="7" type="primary">atsA_2</name>
    <name evidence="7" type="ORF">ERS852380_00893</name>
    <name evidence="8" type="ORF">GKD66_15755</name>
</gene>
<dbReference type="InterPro" id="IPR017850">
    <property type="entry name" value="Alkaline_phosphatase_core_sf"/>
</dbReference>
<feature type="domain" description="Sulfatase N-terminal" evidence="6">
    <location>
        <begin position="27"/>
        <end position="334"/>
    </location>
</feature>
<keyword evidence="8" id="KW-0808">Transferase</keyword>
<proteinExistence type="inferred from homology"/>
<accession>A0A173Z4W1</accession>
<dbReference type="CDD" id="cd16146">
    <property type="entry name" value="ARS_like"/>
    <property type="match status" value="1"/>
</dbReference>
<dbReference type="PROSITE" id="PS00523">
    <property type="entry name" value="SULFATASE_1"/>
    <property type="match status" value="1"/>
</dbReference>
<dbReference type="EMBL" id="CYYK01000002">
    <property type="protein sequence ID" value="CUN70823.1"/>
    <property type="molecule type" value="Genomic_DNA"/>
</dbReference>
<dbReference type="OMA" id="KWHSGMQ"/>
<evidence type="ECO:0000313" key="8">
    <source>
        <dbReference type="EMBL" id="MRZ51656.1"/>
    </source>
</evidence>
<evidence type="ECO:0000256" key="4">
    <source>
        <dbReference type="ARBA" id="ARBA00022837"/>
    </source>
</evidence>
<name>A0A173Z4W1_PARDI</name>
<reference evidence="7 9" key="1">
    <citation type="submission" date="2015-09" db="EMBL/GenBank/DDBJ databases">
        <authorList>
            <consortium name="Pathogen Informatics"/>
        </authorList>
    </citation>
    <scope>NUCLEOTIDE SEQUENCE [LARGE SCALE GENOMIC DNA]</scope>
    <source>
        <strain evidence="7 9">2789STDY5608822</strain>
    </source>
</reference>
<dbReference type="Pfam" id="PF00884">
    <property type="entry name" value="Sulfatase"/>
    <property type="match status" value="1"/>
</dbReference>
<keyword evidence="2" id="KW-0479">Metal-binding</keyword>
<keyword evidence="3 8" id="KW-0378">Hydrolase</keyword>
<evidence type="ECO:0000256" key="3">
    <source>
        <dbReference type="ARBA" id="ARBA00022801"/>
    </source>
</evidence>
<dbReference type="GO" id="GO:0046872">
    <property type="term" value="F:metal ion binding"/>
    <property type="evidence" value="ECO:0007669"/>
    <property type="project" value="UniProtKB-KW"/>
</dbReference>
<reference evidence="8 10" key="2">
    <citation type="journal article" date="2019" name="Nat. Med.">
        <title>A library of human gut bacterial isolates paired with longitudinal multiomics data enables mechanistic microbiome research.</title>
        <authorList>
            <person name="Poyet M."/>
            <person name="Groussin M."/>
            <person name="Gibbons S.M."/>
            <person name="Avila-Pacheco J."/>
            <person name="Jiang X."/>
            <person name="Kearney S.M."/>
            <person name="Perrotta A.R."/>
            <person name="Berdy B."/>
            <person name="Zhao S."/>
            <person name="Lieberman T.D."/>
            <person name="Swanson P.K."/>
            <person name="Smith M."/>
            <person name="Roesemann S."/>
            <person name="Alexander J.E."/>
            <person name="Rich S.A."/>
            <person name="Livny J."/>
            <person name="Vlamakis H."/>
            <person name="Clish C."/>
            <person name="Bullock K."/>
            <person name="Deik A."/>
            <person name="Scott J."/>
            <person name="Pierce K.A."/>
            <person name="Xavier R.J."/>
            <person name="Alm E.J."/>
        </authorList>
    </citation>
    <scope>NUCLEOTIDE SEQUENCE [LARGE SCALE GENOMIC DNA]</scope>
    <source>
        <strain evidence="8 10">BIOML-A32</strain>
    </source>
</reference>
<sequence>MTKLGVLFSVLGVGAGCIPAFAQKQLPNIIVMLSDDQGWGDLGFTGNTFVQTPNIDRIAHEGTILENFYVCPVSSPTRAEFLTGRYHVRSGVNSTTGGGERFNLGEKTIAEYFREAGYATSLFGKWHSGTQYPYHPNARGFEEFYGFCSGHWGNYWNPVLEHNGEIISGEGFIIDDLTDKALDYIRDHKEHPFFMFLSYNTPHSPMQVPDSWWNRVKDRTLSQRATFPEQEDTTFTKAALALAENLDWNIGRVLSLLHSLDLEQETIVIYFSDNGPNSFRWNGGMKGRKGSTDEGGVRSPFCIRWPGHIRKGAVETQLSGAIDLIPTLLGLAGIEYTPLRKLDGIDWGQRLLDEKAPAIDRVLYSYWGGKTSVRISYYLLDAEDHLYKTDIDREQRKDVSDKEPEIYERMKRYSNWFKDELLADFPKKDTRPFIIGHPRETYSKLPARDARISGPIERSNRYPNCSYFTNWKSPEAEISWNVEVEESGLFEAFIYYTCDKRNIGSTFELRTDRDAENLVFTLDQVNDQPMLGADLDRVLREESYVKGFAPCSVGMISLSKGAATLSLQAKTIRNEEAMNFWMLVLKRVK</sequence>
<dbReference type="GO" id="GO:0004065">
    <property type="term" value="F:arylsulfatase activity"/>
    <property type="evidence" value="ECO:0007669"/>
    <property type="project" value="UniProtKB-EC"/>
</dbReference>
<dbReference type="EC" id="3.1.6.1" evidence="7"/>
<dbReference type="PROSITE" id="PS51257">
    <property type="entry name" value="PROKAR_LIPOPROTEIN"/>
    <property type="match status" value="1"/>
</dbReference>
<dbReference type="InterPro" id="IPR050738">
    <property type="entry name" value="Sulfatase"/>
</dbReference>
<evidence type="ECO:0000313" key="7">
    <source>
        <dbReference type="EMBL" id="CUN70823.1"/>
    </source>
</evidence>
<dbReference type="PANTHER" id="PTHR42693:SF53">
    <property type="entry name" value="ENDO-4-O-SULFATASE"/>
    <property type="match status" value="1"/>
</dbReference>
<dbReference type="GO" id="GO:0016740">
    <property type="term" value="F:transferase activity"/>
    <property type="evidence" value="ECO:0007669"/>
    <property type="project" value="UniProtKB-KW"/>
</dbReference>
<evidence type="ECO:0000256" key="5">
    <source>
        <dbReference type="PIRSR" id="PIRSR600917-52"/>
    </source>
</evidence>
<feature type="modified residue" description="3-oxoalanine (Ser)" evidence="5">
    <location>
        <position position="74"/>
    </location>
</feature>
<dbReference type="InterPro" id="IPR000917">
    <property type="entry name" value="Sulfatase_N"/>
</dbReference>
<dbReference type="InterPro" id="IPR024607">
    <property type="entry name" value="Sulfatase_CS"/>
</dbReference>
<dbReference type="PANTHER" id="PTHR42693">
    <property type="entry name" value="ARYLSULFATASE FAMILY MEMBER"/>
    <property type="match status" value="1"/>
</dbReference>
<keyword evidence="4" id="KW-0106">Calcium</keyword>
<evidence type="ECO:0000259" key="6">
    <source>
        <dbReference type="Pfam" id="PF00884"/>
    </source>
</evidence>
<evidence type="ECO:0000256" key="2">
    <source>
        <dbReference type="ARBA" id="ARBA00022723"/>
    </source>
</evidence>
<dbReference type="RefSeq" id="WP_012056244.1">
    <property type="nucleotide sequence ID" value="NZ_CABMKT010000001.1"/>
</dbReference>
<evidence type="ECO:0000313" key="10">
    <source>
        <dbReference type="Proteomes" id="UP000441358"/>
    </source>
</evidence>
<dbReference type="EMBL" id="WKMC01000012">
    <property type="protein sequence ID" value="MRZ51656.1"/>
    <property type="molecule type" value="Genomic_DNA"/>
</dbReference>
<dbReference type="SUPFAM" id="SSF53649">
    <property type="entry name" value="Alkaline phosphatase-like"/>
    <property type="match status" value="1"/>
</dbReference>
<dbReference type="AlphaFoldDB" id="A0A173Z4W1"/>